<protein>
    <submittedName>
        <fullName evidence="1">Uncharacterized protein</fullName>
    </submittedName>
</protein>
<evidence type="ECO:0000313" key="1">
    <source>
        <dbReference type="EMBL" id="VFU31587.1"/>
    </source>
</evidence>
<accession>A0A6N2L2U5</accession>
<dbReference type="EMBL" id="CAADRP010000735">
    <property type="protein sequence ID" value="VFU31587.1"/>
    <property type="molecule type" value="Genomic_DNA"/>
</dbReference>
<sequence>MTQSSDPPMSNMCSQGRVVSELFDLQSPTPTLSVYPLYLKRNLSGVWTTQFYPPFPLSSFKGVLTSN</sequence>
<reference evidence="1" key="1">
    <citation type="submission" date="2019-03" db="EMBL/GenBank/DDBJ databases">
        <authorList>
            <person name="Mank J."/>
            <person name="Almeida P."/>
        </authorList>
    </citation>
    <scope>NUCLEOTIDE SEQUENCE</scope>
    <source>
        <strain evidence="1">78183</strain>
    </source>
</reference>
<dbReference type="AlphaFoldDB" id="A0A6N2L2U5"/>
<gene>
    <name evidence="1" type="ORF">SVIM_LOCUS133694</name>
</gene>
<organism evidence="1">
    <name type="scientific">Salix viminalis</name>
    <name type="common">Common osier</name>
    <name type="synonym">Basket willow</name>
    <dbReference type="NCBI Taxonomy" id="40686"/>
    <lineage>
        <taxon>Eukaryota</taxon>
        <taxon>Viridiplantae</taxon>
        <taxon>Streptophyta</taxon>
        <taxon>Embryophyta</taxon>
        <taxon>Tracheophyta</taxon>
        <taxon>Spermatophyta</taxon>
        <taxon>Magnoliopsida</taxon>
        <taxon>eudicotyledons</taxon>
        <taxon>Gunneridae</taxon>
        <taxon>Pentapetalae</taxon>
        <taxon>rosids</taxon>
        <taxon>fabids</taxon>
        <taxon>Malpighiales</taxon>
        <taxon>Salicaceae</taxon>
        <taxon>Saliceae</taxon>
        <taxon>Salix</taxon>
    </lineage>
</organism>
<name>A0A6N2L2U5_SALVM</name>
<proteinExistence type="predicted"/>